<feature type="region of interest" description="Disordered" evidence="1">
    <location>
        <begin position="1"/>
        <end position="22"/>
    </location>
</feature>
<dbReference type="EMBL" id="VIBQ01000016">
    <property type="protein sequence ID" value="KAB8356479.1"/>
    <property type="molecule type" value="Genomic_DNA"/>
</dbReference>
<evidence type="ECO:0000313" key="2">
    <source>
        <dbReference type="EMBL" id="KAB8356479.1"/>
    </source>
</evidence>
<feature type="compositionally biased region" description="Polar residues" evidence="1">
    <location>
        <begin position="9"/>
        <end position="22"/>
    </location>
</feature>
<feature type="compositionally biased region" description="Polar residues" evidence="1">
    <location>
        <begin position="246"/>
        <end position="295"/>
    </location>
</feature>
<protein>
    <submittedName>
        <fullName evidence="2">Uncharacterized protein</fullName>
    </submittedName>
</protein>
<sequence>MRRSRDSSGTDSQHNENLQTTVDELRRKIDQLESDAHRQDVAFNRLSQQVEAISRNNHPQNATLSLQPQDAPQSYQPQDAPQSYQPQNAPQILQPQDAPQSYQPQDAPQSHHTTQILQPQNAPQSHQPQSAPQSYQPQNAPQSYQPQTATQILQAQNVLQSYQPQSAPQSHEPQSAPQSYQPQNAPQSYQPQSATPSTPQSHQPQNFTLVLQPQSATLSATLSPQPPNFTQSHHQPQNFTQILQPQSATPSATLSPQPPNFTQSHHQPQNFTQILQPQSATPSATLSPQPPNFTQSSHHSPRDRHSHRSASPRTHYHPYQMVTHPKHTSPAKETEMRVQFWEKDAYELIELTPIACEWYFECKRQNVDKILSSGDVLRSILAQDVNHKAAHGGITETQPPMLSNIEAYAQEASSMDDTIPVAAMVARFEKFLVLSICAVIDKVCDMSKDQHTRLLGVVKTCLNSHSTLEQYPRRMIETAVWMNKLIDELDTRGWSPRASELIFMWNKKPNFYQRLSRTPKSIPMLVTALTQEKYLNPTPPSPPLPGQTKAEERFVPFVVSLMVRSKVHISIISRHLNYQKPMAFLEGSPKLNSWLAFNLFSFSLFRDKPATPTTSASSTAAEPNVMHRSQDFSKAIGKSLSADNVSAIRNRARRAQPVPLFVLYDDIPFIYEHIESPGWEDLIAEVVRSWTTNKENIVRAEKCMGRPFSATDPSFVRVFCLVRFKPITHNQKITATPDVIGVDTDRPQTVIFIALDDLSTANGFFMTLNSGEDVCLDGAARIDFPSTGGGTAEVFGVKWDRGVTVKSALWLASIEAGDSIIFGPDRRDYAPLPRYNRIRLLEEQSDAISDDVLETLGALFFGHKVHNHYGLALLHRHVKVDEDYIMVHSRENDIDTCELARFSDVDAHPCAYFSPQPGTFIPFEFEITTTKNINKPLPTEFLADFNTFLWKNNLQQQLGLCHVSSLEVQYIENLLPDNRGTVARPAQQPLDEQDGRITEWGFLHYDNTVHVKALKACVQPKGGGHFVVP</sequence>
<feature type="compositionally biased region" description="Polar residues" evidence="1">
    <location>
        <begin position="148"/>
        <end position="204"/>
    </location>
</feature>
<organism evidence="2 3">
    <name type="scientific">Carpinus fangiana</name>
    <dbReference type="NCBI Taxonomy" id="176857"/>
    <lineage>
        <taxon>Eukaryota</taxon>
        <taxon>Viridiplantae</taxon>
        <taxon>Streptophyta</taxon>
        <taxon>Embryophyta</taxon>
        <taxon>Tracheophyta</taxon>
        <taxon>Spermatophyta</taxon>
        <taxon>Magnoliopsida</taxon>
        <taxon>eudicotyledons</taxon>
        <taxon>Gunneridae</taxon>
        <taxon>Pentapetalae</taxon>
        <taxon>rosids</taxon>
        <taxon>fabids</taxon>
        <taxon>Fagales</taxon>
        <taxon>Betulaceae</taxon>
        <taxon>Carpinus</taxon>
    </lineage>
</organism>
<name>A0A5N6KZF5_9ROSI</name>
<evidence type="ECO:0000256" key="1">
    <source>
        <dbReference type="SAM" id="MobiDB-lite"/>
    </source>
</evidence>
<accession>A0A5N6KZF5</accession>
<feature type="compositionally biased region" description="Polar residues" evidence="1">
    <location>
        <begin position="49"/>
        <end position="117"/>
    </location>
</feature>
<feature type="region of interest" description="Disordered" evidence="1">
    <location>
        <begin position="49"/>
        <end position="204"/>
    </location>
</feature>
<feature type="compositionally biased region" description="Basic residues" evidence="1">
    <location>
        <begin position="299"/>
        <end position="316"/>
    </location>
</feature>
<reference evidence="2 3" key="1">
    <citation type="submission" date="2019-06" db="EMBL/GenBank/DDBJ databases">
        <title>A chromosomal-level reference genome of Carpinus fangiana (Coryloideae, Betulaceae).</title>
        <authorList>
            <person name="Yang X."/>
            <person name="Wang Z."/>
            <person name="Zhang L."/>
            <person name="Hao G."/>
            <person name="Liu J."/>
            <person name="Yang Y."/>
        </authorList>
    </citation>
    <scope>NUCLEOTIDE SEQUENCE [LARGE SCALE GENOMIC DNA]</scope>
    <source>
        <strain evidence="2">Cfa_2016G</strain>
        <tissue evidence="2">Leaf</tissue>
    </source>
</reference>
<comment type="caution">
    <text evidence="2">The sequence shown here is derived from an EMBL/GenBank/DDBJ whole genome shotgun (WGS) entry which is preliminary data.</text>
</comment>
<gene>
    <name evidence="2" type="ORF">FH972_024062</name>
</gene>
<proteinExistence type="predicted"/>
<feature type="compositionally biased region" description="Low complexity" evidence="1">
    <location>
        <begin position="118"/>
        <end position="147"/>
    </location>
</feature>
<dbReference type="Proteomes" id="UP000327013">
    <property type="component" value="Unassembled WGS sequence"/>
</dbReference>
<keyword evidence="3" id="KW-1185">Reference proteome</keyword>
<dbReference type="AlphaFoldDB" id="A0A5N6KZF5"/>
<dbReference type="OrthoDB" id="3621359at2759"/>
<feature type="region of interest" description="Disordered" evidence="1">
    <location>
        <begin position="246"/>
        <end position="332"/>
    </location>
</feature>
<evidence type="ECO:0000313" key="3">
    <source>
        <dbReference type="Proteomes" id="UP000327013"/>
    </source>
</evidence>